<dbReference type="AlphaFoldDB" id="A0A0G4H6L3"/>
<dbReference type="EMBL" id="CDMY01001031">
    <property type="protein sequence ID" value="CEM39266.1"/>
    <property type="molecule type" value="Genomic_DNA"/>
</dbReference>
<dbReference type="Proteomes" id="UP000041254">
    <property type="component" value="Unassembled WGS sequence"/>
</dbReference>
<dbReference type="Gene3D" id="3.30.40.10">
    <property type="entry name" value="Zinc/RING finger domain, C3HC4 (zinc finger)"/>
    <property type="match status" value="1"/>
</dbReference>
<name>A0A0G4H6L3_VITBC</name>
<dbReference type="VEuPathDB" id="CryptoDB:Vbra_22457"/>
<evidence type="ECO:0000313" key="2">
    <source>
        <dbReference type="EMBL" id="CEM39266.1"/>
    </source>
</evidence>
<accession>A0A0G4H6L3</accession>
<keyword evidence="3" id="KW-1185">Reference proteome</keyword>
<organism evidence="2 3">
    <name type="scientific">Vitrella brassicaformis (strain CCMP3155)</name>
    <dbReference type="NCBI Taxonomy" id="1169540"/>
    <lineage>
        <taxon>Eukaryota</taxon>
        <taxon>Sar</taxon>
        <taxon>Alveolata</taxon>
        <taxon>Colpodellida</taxon>
        <taxon>Vitrellaceae</taxon>
        <taxon>Vitrella</taxon>
    </lineage>
</organism>
<sequence length="91" mass="9976">MTNIDSEVTRLIQLRCAAAVQRADTQRAEQEREDACMACLSESRAVVLPYGCKCYCASCHARILAGRGATGDDEEDEPEPTSKCPFCSKPF</sequence>
<gene>
    <name evidence="2" type="ORF">Vbra_22457</name>
</gene>
<dbReference type="InterPro" id="IPR013083">
    <property type="entry name" value="Znf_RING/FYVE/PHD"/>
</dbReference>
<evidence type="ECO:0000256" key="1">
    <source>
        <dbReference type="SAM" id="MobiDB-lite"/>
    </source>
</evidence>
<feature type="region of interest" description="Disordered" evidence="1">
    <location>
        <begin position="68"/>
        <end position="91"/>
    </location>
</feature>
<evidence type="ECO:0000313" key="3">
    <source>
        <dbReference type="Proteomes" id="UP000041254"/>
    </source>
</evidence>
<protein>
    <submittedName>
        <fullName evidence="2">Uncharacterized protein</fullName>
    </submittedName>
</protein>
<dbReference type="InParanoid" id="A0A0G4H6L3"/>
<reference evidence="2 3" key="1">
    <citation type="submission" date="2014-11" db="EMBL/GenBank/DDBJ databases">
        <authorList>
            <person name="Zhu J."/>
            <person name="Qi W."/>
            <person name="Song R."/>
        </authorList>
    </citation>
    <scope>NUCLEOTIDE SEQUENCE [LARGE SCALE GENOMIC DNA]</scope>
</reference>
<proteinExistence type="predicted"/>